<evidence type="ECO:0000256" key="4">
    <source>
        <dbReference type="ARBA" id="ARBA00022989"/>
    </source>
</evidence>
<dbReference type="CDD" id="cd17486">
    <property type="entry name" value="MFS_AmpG_like"/>
    <property type="match status" value="1"/>
</dbReference>
<feature type="transmembrane region" description="Helical" evidence="6">
    <location>
        <begin position="301"/>
        <end position="322"/>
    </location>
</feature>
<dbReference type="Proteomes" id="UP000787472">
    <property type="component" value="Unassembled WGS sequence"/>
</dbReference>
<dbReference type="PROSITE" id="PS50850">
    <property type="entry name" value="MFS"/>
    <property type="match status" value="1"/>
</dbReference>
<feature type="transmembrane region" description="Helical" evidence="6">
    <location>
        <begin position="328"/>
        <end position="352"/>
    </location>
</feature>
<feature type="transmembrane region" description="Helical" evidence="6">
    <location>
        <begin position="234"/>
        <end position="256"/>
    </location>
</feature>
<dbReference type="NCBIfam" id="TIGR00901">
    <property type="entry name" value="2A0125"/>
    <property type="match status" value="1"/>
</dbReference>
<organism evidence="8 9">
    <name type="scientific">Pseudomaricurvus hydrocarbonicus</name>
    <dbReference type="NCBI Taxonomy" id="1470433"/>
    <lineage>
        <taxon>Bacteria</taxon>
        <taxon>Pseudomonadati</taxon>
        <taxon>Pseudomonadota</taxon>
        <taxon>Gammaproteobacteria</taxon>
        <taxon>Cellvibrionales</taxon>
        <taxon>Cellvibrionaceae</taxon>
        <taxon>Pseudomaricurvus</taxon>
    </lineage>
</organism>
<comment type="subcellular location">
    <subcellularLocation>
        <location evidence="1">Membrane</location>
        <topology evidence="1">Multi-pass membrane protein</topology>
    </subcellularLocation>
</comment>
<feature type="transmembrane region" description="Helical" evidence="6">
    <location>
        <begin position="30"/>
        <end position="49"/>
    </location>
</feature>
<feature type="transmembrane region" description="Helical" evidence="6">
    <location>
        <begin position="95"/>
        <end position="116"/>
    </location>
</feature>
<feature type="transmembrane region" description="Helical" evidence="6">
    <location>
        <begin position="137"/>
        <end position="155"/>
    </location>
</feature>
<evidence type="ECO:0000313" key="9">
    <source>
        <dbReference type="Proteomes" id="UP000787472"/>
    </source>
</evidence>
<feature type="transmembrane region" description="Helical" evidence="6">
    <location>
        <begin position="391"/>
        <end position="413"/>
    </location>
</feature>
<dbReference type="InterPro" id="IPR004752">
    <property type="entry name" value="AmpG_permease/AT-1"/>
</dbReference>
<gene>
    <name evidence="8" type="ORF">G8770_06150</name>
</gene>
<evidence type="ECO:0000256" key="5">
    <source>
        <dbReference type="ARBA" id="ARBA00023136"/>
    </source>
</evidence>
<name>A0A9E5MGT7_9GAMM</name>
<keyword evidence="5 6" id="KW-0472">Membrane</keyword>
<dbReference type="AlphaFoldDB" id="A0A9E5MGT7"/>
<feature type="transmembrane region" description="Helical" evidence="6">
    <location>
        <begin position="276"/>
        <end position="294"/>
    </location>
</feature>
<reference evidence="8" key="1">
    <citation type="submission" date="2020-03" db="EMBL/GenBank/DDBJ databases">
        <authorList>
            <person name="Guo F."/>
        </authorList>
    </citation>
    <scope>NUCLEOTIDE SEQUENCE</scope>
    <source>
        <strain evidence="8">JCM 30134</strain>
    </source>
</reference>
<keyword evidence="9" id="KW-1185">Reference proteome</keyword>
<keyword evidence="4 6" id="KW-1133">Transmembrane helix</keyword>
<comment type="caution">
    <text evidence="8">The sequence shown here is derived from an EMBL/GenBank/DDBJ whole genome shotgun (WGS) entry which is preliminary data.</text>
</comment>
<keyword evidence="2" id="KW-0813">Transport</keyword>
<feature type="domain" description="Major facilitator superfamily (MFS) profile" evidence="7">
    <location>
        <begin position="1"/>
        <end position="416"/>
    </location>
</feature>
<protein>
    <submittedName>
        <fullName evidence="8">AmpG family muropeptide MFS transporter</fullName>
    </submittedName>
</protein>
<evidence type="ECO:0000256" key="2">
    <source>
        <dbReference type="ARBA" id="ARBA00022448"/>
    </source>
</evidence>
<dbReference type="PANTHER" id="PTHR12778:SF10">
    <property type="entry name" value="MAJOR FACILITATOR SUPERFAMILY DOMAIN-CONTAINING PROTEIN 3"/>
    <property type="match status" value="1"/>
</dbReference>
<dbReference type="Pfam" id="PF07690">
    <property type="entry name" value="MFS_1"/>
    <property type="match status" value="1"/>
</dbReference>
<dbReference type="PANTHER" id="PTHR12778">
    <property type="entry name" value="SOLUTE CARRIER FAMILY 33 ACETYL-COA TRANSPORTER -RELATED"/>
    <property type="match status" value="1"/>
</dbReference>
<dbReference type="InterPro" id="IPR011701">
    <property type="entry name" value="MFS"/>
</dbReference>
<evidence type="ECO:0000256" key="1">
    <source>
        <dbReference type="ARBA" id="ARBA00004141"/>
    </source>
</evidence>
<dbReference type="EMBL" id="JAAONZ010000003">
    <property type="protein sequence ID" value="NHO65121.1"/>
    <property type="molecule type" value="Genomic_DNA"/>
</dbReference>
<dbReference type="GO" id="GO:0016020">
    <property type="term" value="C:membrane"/>
    <property type="evidence" value="ECO:0007669"/>
    <property type="project" value="UniProtKB-SubCell"/>
</dbReference>
<dbReference type="SUPFAM" id="SSF103473">
    <property type="entry name" value="MFS general substrate transporter"/>
    <property type="match status" value="1"/>
</dbReference>
<sequence length="424" mass="46521">MLFLGFAAGLPLLLVFSTMSAWLRDMDVSRSAIGFFGWIGITYSVKVFWSPVVDRLKIPWLSEQLGQRRSWMLLGQLGVIAGVLGMAMTDPQSHLTLVAWLGLTVAFSSATQDVAIDAYRIEAVVREYQGAMSSMYILGYRVAMLVAGAGSLYIADFFSWSMAYAVMAALMLVGVVTVMLIAEPNGHTHEDADELEEALHHQLHLDDPHLRGLRWFVDAVVAPFVDFFKRNGRFALVILLFIGLFRLSDIVMGIMANPFYLDLGFSKTDIASIGKVFGFFMTIIGSFLGGLLVVRYGVFRPLIAGAVMVALTNMLFAQLSLIGPDITWLALVISADNLSGGFSNAVFVAYLSGLTNRAYTATQYALFSSVMTLPGKFVSGFSGVIVDANSYTFFFSYAALMGVPAILLAIYLWRRNLAEEPQRA</sequence>
<feature type="transmembrane region" description="Helical" evidence="6">
    <location>
        <begin position="364"/>
        <end position="385"/>
    </location>
</feature>
<evidence type="ECO:0000259" key="7">
    <source>
        <dbReference type="PROSITE" id="PS50850"/>
    </source>
</evidence>
<dbReference type="Gene3D" id="1.20.1250.20">
    <property type="entry name" value="MFS general substrate transporter like domains"/>
    <property type="match status" value="2"/>
</dbReference>
<dbReference type="InterPro" id="IPR020846">
    <property type="entry name" value="MFS_dom"/>
</dbReference>
<evidence type="ECO:0000313" key="8">
    <source>
        <dbReference type="EMBL" id="NHO65121.1"/>
    </source>
</evidence>
<accession>A0A9E5MGT7</accession>
<dbReference type="InterPro" id="IPR036259">
    <property type="entry name" value="MFS_trans_sf"/>
</dbReference>
<proteinExistence type="predicted"/>
<feature type="transmembrane region" description="Helical" evidence="6">
    <location>
        <begin position="161"/>
        <end position="182"/>
    </location>
</feature>
<dbReference type="GO" id="GO:0022857">
    <property type="term" value="F:transmembrane transporter activity"/>
    <property type="evidence" value="ECO:0007669"/>
    <property type="project" value="InterPro"/>
</dbReference>
<keyword evidence="3 6" id="KW-0812">Transmembrane</keyword>
<evidence type="ECO:0000256" key="6">
    <source>
        <dbReference type="SAM" id="Phobius"/>
    </source>
</evidence>
<feature type="transmembrane region" description="Helical" evidence="6">
    <location>
        <begin position="70"/>
        <end position="89"/>
    </location>
</feature>
<evidence type="ECO:0000256" key="3">
    <source>
        <dbReference type="ARBA" id="ARBA00022692"/>
    </source>
</evidence>